<dbReference type="Proteomes" id="UP001324380">
    <property type="component" value="Chromosome"/>
</dbReference>
<evidence type="ECO:0000313" key="2">
    <source>
        <dbReference type="Proteomes" id="UP001324380"/>
    </source>
</evidence>
<keyword evidence="2" id="KW-1185">Reference proteome</keyword>
<organism evidence="1 2">
    <name type="scientific">Mucilaginibacter sabulilitoris</name>
    <dbReference type="NCBI Taxonomy" id="1173583"/>
    <lineage>
        <taxon>Bacteria</taxon>
        <taxon>Pseudomonadati</taxon>
        <taxon>Bacteroidota</taxon>
        <taxon>Sphingobacteriia</taxon>
        <taxon>Sphingobacteriales</taxon>
        <taxon>Sphingobacteriaceae</taxon>
        <taxon>Mucilaginibacter</taxon>
    </lineage>
</organism>
<sequence length="62" mass="6975">MKLAKYIPGRLMIGFISLFFMTLLSRAPFETNPQDCEMTSVVQKKKKSGYITDGDNSSLLNV</sequence>
<proteinExistence type="predicted"/>
<dbReference type="EMBL" id="CP139558">
    <property type="protein sequence ID" value="WPU96126.1"/>
    <property type="molecule type" value="Genomic_DNA"/>
</dbReference>
<protein>
    <submittedName>
        <fullName evidence="1">Uncharacterized protein</fullName>
    </submittedName>
</protein>
<reference evidence="1 2" key="1">
    <citation type="submission" date="2023-11" db="EMBL/GenBank/DDBJ databases">
        <title>Analysis of the Genomes of Mucilaginibacter gossypii cycad 4 and M. sabulilitoris SNA2: microbes with the potential for plant growth promotion.</title>
        <authorList>
            <person name="Hirsch A.M."/>
            <person name="Humm E."/>
            <person name="Rubbi M."/>
            <person name="Del Vecchio G."/>
            <person name="Ha S.M."/>
            <person name="Pellegrini M."/>
            <person name="Gunsalus R.P."/>
        </authorList>
    </citation>
    <scope>NUCLEOTIDE SEQUENCE [LARGE SCALE GENOMIC DNA]</scope>
    <source>
        <strain evidence="1 2">SNA2</strain>
    </source>
</reference>
<name>A0ABZ0TTN1_9SPHI</name>
<gene>
    <name evidence="1" type="ORF">SNE25_11405</name>
</gene>
<evidence type="ECO:0000313" key="1">
    <source>
        <dbReference type="EMBL" id="WPU96126.1"/>
    </source>
</evidence>
<accession>A0ABZ0TTN1</accession>
<dbReference type="RefSeq" id="WP_321565229.1">
    <property type="nucleotide sequence ID" value="NZ_CP139558.1"/>
</dbReference>